<evidence type="ECO:0000313" key="1">
    <source>
        <dbReference type="EMBL" id="CAH9068993.1"/>
    </source>
</evidence>
<dbReference type="EMBL" id="CAMAPF010000015">
    <property type="protein sequence ID" value="CAH9068993.1"/>
    <property type="molecule type" value="Genomic_DNA"/>
</dbReference>
<dbReference type="Proteomes" id="UP001152523">
    <property type="component" value="Unassembled WGS sequence"/>
</dbReference>
<comment type="caution">
    <text evidence="1">The sequence shown here is derived from an EMBL/GenBank/DDBJ whole genome shotgun (WGS) entry which is preliminary data.</text>
</comment>
<keyword evidence="4" id="KW-1185">Reference proteome</keyword>
<gene>
    <name evidence="2" type="ORF">CEPIT_LOCUS22226</name>
    <name evidence="1" type="ORF">CEPIT_LOCUS2944</name>
    <name evidence="3" type="ORF">CEPIT_LOCUS44930</name>
</gene>
<reference evidence="1" key="1">
    <citation type="submission" date="2022-07" db="EMBL/GenBank/DDBJ databases">
        <authorList>
            <person name="Macas J."/>
            <person name="Novak P."/>
            <person name="Neumann P."/>
        </authorList>
    </citation>
    <scope>NUCLEOTIDE SEQUENCE</scope>
</reference>
<dbReference type="EMBL" id="CAMAPF010000819">
    <property type="protein sequence ID" value="CAH9118346.1"/>
    <property type="molecule type" value="Genomic_DNA"/>
</dbReference>
<evidence type="ECO:0000313" key="4">
    <source>
        <dbReference type="Proteomes" id="UP001152523"/>
    </source>
</evidence>
<evidence type="ECO:0000313" key="2">
    <source>
        <dbReference type="EMBL" id="CAH9118346.1"/>
    </source>
</evidence>
<evidence type="ECO:0000313" key="3">
    <source>
        <dbReference type="EMBL" id="CAH9148987.1"/>
    </source>
</evidence>
<dbReference type="EMBL" id="CAMAPF010001390">
    <property type="protein sequence ID" value="CAH9148987.1"/>
    <property type="molecule type" value="Genomic_DNA"/>
</dbReference>
<sequence length="14" mass="1861">MRMLLQRMNRWGRL</sequence>
<organism evidence="1 4">
    <name type="scientific">Cuscuta epithymum</name>
    <dbReference type="NCBI Taxonomy" id="186058"/>
    <lineage>
        <taxon>Eukaryota</taxon>
        <taxon>Viridiplantae</taxon>
        <taxon>Streptophyta</taxon>
        <taxon>Embryophyta</taxon>
        <taxon>Tracheophyta</taxon>
        <taxon>Spermatophyta</taxon>
        <taxon>Magnoliopsida</taxon>
        <taxon>eudicotyledons</taxon>
        <taxon>Gunneridae</taxon>
        <taxon>Pentapetalae</taxon>
        <taxon>asterids</taxon>
        <taxon>lamiids</taxon>
        <taxon>Solanales</taxon>
        <taxon>Convolvulaceae</taxon>
        <taxon>Cuscuteae</taxon>
        <taxon>Cuscuta</taxon>
        <taxon>Cuscuta subgen. Cuscuta</taxon>
    </lineage>
</organism>
<protein>
    <submittedName>
        <fullName evidence="1">Uncharacterized protein</fullName>
    </submittedName>
</protein>
<name>A0AAV0C5C1_9ASTE</name>
<proteinExistence type="predicted"/>
<accession>A0AAV0C5C1</accession>